<name>A0A167INX5_CALVF</name>
<dbReference type="EMBL" id="KV417307">
    <property type="protein sequence ID" value="KZO92817.1"/>
    <property type="molecule type" value="Genomic_DNA"/>
</dbReference>
<evidence type="ECO:0000256" key="4">
    <source>
        <dbReference type="ARBA" id="ARBA00023002"/>
    </source>
</evidence>
<evidence type="ECO:0000256" key="3">
    <source>
        <dbReference type="ARBA" id="ARBA00022827"/>
    </source>
</evidence>
<dbReference type="OrthoDB" id="9993796at2759"/>
<gene>
    <name evidence="7" type="ORF">CALVIDRAFT_540699</name>
</gene>
<comment type="similarity">
    <text evidence="1">Belongs to the paxM FAD-dependent monooxygenase family.</text>
</comment>
<dbReference type="GO" id="GO:0071949">
    <property type="term" value="F:FAD binding"/>
    <property type="evidence" value="ECO:0007669"/>
    <property type="project" value="InterPro"/>
</dbReference>
<organism evidence="7 8">
    <name type="scientific">Calocera viscosa (strain TUFC12733)</name>
    <dbReference type="NCBI Taxonomy" id="1330018"/>
    <lineage>
        <taxon>Eukaryota</taxon>
        <taxon>Fungi</taxon>
        <taxon>Dikarya</taxon>
        <taxon>Basidiomycota</taxon>
        <taxon>Agaricomycotina</taxon>
        <taxon>Dacrymycetes</taxon>
        <taxon>Dacrymycetales</taxon>
        <taxon>Dacrymycetaceae</taxon>
        <taxon>Calocera</taxon>
    </lineage>
</organism>
<keyword evidence="3" id="KW-0274">FAD</keyword>
<keyword evidence="8" id="KW-1185">Reference proteome</keyword>
<proteinExistence type="inferred from homology"/>
<dbReference type="AlphaFoldDB" id="A0A167INX5"/>
<feature type="domain" description="FAD-binding" evidence="6">
    <location>
        <begin position="13"/>
        <end position="362"/>
    </location>
</feature>
<evidence type="ECO:0000313" key="8">
    <source>
        <dbReference type="Proteomes" id="UP000076738"/>
    </source>
</evidence>
<evidence type="ECO:0000256" key="2">
    <source>
        <dbReference type="ARBA" id="ARBA00022630"/>
    </source>
</evidence>
<dbReference type="InterPro" id="IPR036188">
    <property type="entry name" value="FAD/NAD-bd_sf"/>
</dbReference>
<dbReference type="Proteomes" id="UP000076738">
    <property type="component" value="Unassembled WGS sequence"/>
</dbReference>
<evidence type="ECO:0000259" key="6">
    <source>
        <dbReference type="Pfam" id="PF01494"/>
    </source>
</evidence>
<keyword evidence="2" id="KW-0285">Flavoprotein</keyword>
<dbReference type="Gene3D" id="3.50.50.60">
    <property type="entry name" value="FAD/NAD(P)-binding domain"/>
    <property type="match status" value="1"/>
</dbReference>
<dbReference type="STRING" id="1330018.A0A167INX5"/>
<dbReference type="PANTHER" id="PTHR13789:SF236">
    <property type="entry name" value="MONOOXYGENASE, PUTATIVE (AFU_ORTHOLOGUE AFUA_6G12060)-RELATED"/>
    <property type="match status" value="1"/>
</dbReference>
<evidence type="ECO:0000256" key="5">
    <source>
        <dbReference type="ARBA" id="ARBA00023033"/>
    </source>
</evidence>
<dbReference type="PANTHER" id="PTHR13789">
    <property type="entry name" value="MONOOXYGENASE"/>
    <property type="match status" value="1"/>
</dbReference>
<dbReference type="Pfam" id="PF01494">
    <property type="entry name" value="FAD_binding_3"/>
    <property type="match status" value="1"/>
</dbReference>
<dbReference type="SUPFAM" id="SSF54373">
    <property type="entry name" value="FAD-linked reductases, C-terminal domain"/>
    <property type="match status" value="1"/>
</dbReference>
<dbReference type="GO" id="GO:0004497">
    <property type="term" value="F:monooxygenase activity"/>
    <property type="evidence" value="ECO:0007669"/>
    <property type="project" value="UniProtKB-KW"/>
</dbReference>
<accession>A0A167INX5</accession>
<keyword evidence="5" id="KW-0503">Monooxygenase</keyword>
<dbReference type="PRINTS" id="PR00420">
    <property type="entry name" value="RNGMNOXGNASE"/>
</dbReference>
<keyword evidence="4" id="KW-0560">Oxidoreductase</keyword>
<reference evidence="7 8" key="1">
    <citation type="journal article" date="2016" name="Mol. Biol. Evol.">
        <title>Comparative Genomics of Early-Diverging Mushroom-Forming Fungi Provides Insights into the Origins of Lignocellulose Decay Capabilities.</title>
        <authorList>
            <person name="Nagy L.G."/>
            <person name="Riley R."/>
            <person name="Tritt A."/>
            <person name="Adam C."/>
            <person name="Daum C."/>
            <person name="Floudas D."/>
            <person name="Sun H."/>
            <person name="Yadav J.S."/>
            <person name="Pangilinan J."/>
            <person name="Larsson K.H."/>
            <person name="Matsuura K."/>
            <person name="Barry K."/>
            <person name="Labutti K."/>
            <person name="Kuo R."/>
            <person name="Ohm R.A."/>
            <person name="Bhattacharya S.S."/>
            <person name="Shirouzu T."/>
            <person name="Yoshinaga Y."/>
            <person name="Martin F.M."/>
            <person name="Grigoriev I.V."/>
            <person name="Hibbett D.S."/>
        </authorList>
    </citation>
    <scope>NUCLEOTIDE SEQUENCE [LARGE SCALE GENOMIC DNA]</scope>
    <source>
        <strain evidence="7 8">TUFC12733</strain>
    </source>
</reference>
<dbReference type="InterPro" id="IPR002938">
    <property type="entry name" value="FAD-bd"/>
</dbReference>
<dbReference type="SUPFAM" id="SSF51905">
    <property type="entry name" value="FAD/NAD(P)-binding domain"/>
    <property type="match status" value="1"/>
</dbReference>
<protein>
    <submittedName>
        <fullName evidence="7">FAD/NAD(P)-binding domain-containing protein</fullName>
    </submittedName>
</protein>
<dbReference type="InterPro" id="IPR050493">
    <property type="entry name" value="FAD-dep_Monooxygenase_BioMet"/>
</dbReference>
<evidence type="ECO:0000313" key="7">
    <source>
        <dbReference type="EMBL" id="KZO92817.1"/>
    </source>
</evidence>
<sequence>MVSPTQHPPSGIKVIIVGAGFGGITAAIECHNKGHDVLLLEAFPELKILGDVISLGPNAGRIIERWGGGSVARELHPITHNNKELVMHRFDGPVVTRTPVTGLVFGSPAFNGHRGELHRCFFAFAQQQGIKIRLGARVVEYFEDADKAGVVLENGERLEADVVVGADGVKSQARALVLGYDDKPRSSGYAIWRTWFTTEELAKDPLTKFFSEGDTHNGWIGPDVHFLAATLKNGRDVSWVCTHTDEKDIEESYSFPGKIEDVLKVVGDWDPVVVKLVKMTPEENMVDWKLVYRDPLPTWISKGARICILGDAAHPFLPTSIQGASQAMEDGVVLACTLFCAGKSRVPLGVRAYERIRYERCRRAQLMGETVRDKWHKADFDNLMSSEDNMRAMDLPHPPWLFWHDAEKHALDVFPQVAKDIEAGKFGTEDIGLQTGVLRRDENGTVVVGNRDFEQPTGEELVQGLVKEQLTAEL</sequence>
<evidence type="ECO:0000256" key="1">
    <source>
        <dbReference type="ARBA" id="ARBA00007992"/>
    </source>
</evidence>